<keyword evidence="4 8" id="KW-0732">Signal</keyword>
<dbReference type="Gene3D" id="3.20.20.80">
    <property type="entry name" value="Glycosidases"/>
    <property type="match status" value="1"/>
</dbReference>
<evidence type="ECO:0000256" key="1">
    <source>
        <dbReference type="ARBA" id="ARBA00001231"/>
    </source>
</evidence>
<dbReference type="EMBL" id="JAACJM010000142">
    <property type="protein sequence ID" value="KAF5343330.1"/>
    <property type="molecule type" value="Genomic_DNA"/>
</dbReference>
<dbReference type="GO" id="GO:0004563">
    <property type="term" value="F:beta-N-acetylhexosaminidase activity"/>
    <property type="evidence" value="ECO:0007669"/>
    <property type="project" value="UniProtKB-EC"/>
</dbReference>
<dbReference type="GO" id="GO:0030203">
    <property type="term" value="P:glycosaminoglycan metabolic process"/>
    <property type="evidence" value="ECO:0007669"/>
    <property type="project" value="TreeGrafter"/>
</dbReference>
<evidence type="ECO:0000256" key="5">
    <source>
        <dbReference type="ARBA" id="ARBA00022801"/>
    </source>
</evidence>
<dbReference type="InterPro" id="IPR029019">
    <property type="entry name" value="HEX_eukaryotic_N"/>
</dbReference>
<feature type="domain" description="Glycoside hydrolase family 20 catalytic" evidence="9">
    <location>
        <begin position="181"/>
        <end position="261"/>
    </location>
</feature>
<sequence length="272" mass="29607">MLVRVPIPFVLAALSLAGSVSALWPLPKQLTTGNTTVKLADDFEITLDDISGAPQDLVNAVDRTKDFIINDKLARLVPDRGASDADAVASAPSLSGLSLSFSSGYTGTARTLSEEATDDLESRVEGYELVVPADGGQATLKANSTLGLFRGLTTFTQLWYELNGTRYSVEAPIEIQDEPAYPYRGLMLDTARNFFPVADIKRTLDAMSWVKINTFHWHIVDSQSFPLQLPEFPELAANGAYSPAMVYSAEDVKDIVSYAAAVSYFAFFCQRS</sequence>
<evidence type="ECO:0000259" key="9">
    <source>
        <dbReference type="Pfam" id="PF00728"/>
    </source>
</evidence>
<keyword evidence="6" id="KW-0325">Glycoprotein</keyword>
<evidence type="ECO:0000313" key="12">
    <source>
        <dbReference type="Proteomes" id="UP000559256"/>
    </source>
</evidence>
<dbReference type="EC" id="3.2.1.52" evidence="3"/>
<dbReference type="OrthoDB" id="428480at2759"/>
<keyword evidence="12" id="KW-1185">Reference proteome</keyword>
<dbReference type="PANTHER" id="PTHR22600:SF26">
    <property type="entry name" value="BETA-N-ACETYLHEXOSAMINIDASE"/>
    <property type="match status" value="1"/>
</dbReference>
<proteinExistence type="inferred from homology"/>
<dbReference type="Pfam" id="PF14845">
    <property type="entry name" value="Glycohydro_20b2"/>
    <property type="match status" value="1"/>
</dbReference>
<dbReference type="PANTHER" id="PTHR22600">
    <property type="entry name" value="BETA-HEXOSAMINIDASE"/>
    <property type="match status" value="1"/>
</dbReference>
<accession>A0A8H5FN58</accession>
<feature type="chain" id="PRO_5034851641" description="beta-N-acetylhexosaminidase" evidence="8">
    <location>
        <begin position="23"/>
        <end position="272"/>
    </location>
</feature>
<dbReference type="InterPro" id="IPR015883">
    <property type="entry name" value="Glyco_hydro_20_cat"/>
</dbReference>
<dbReference type="Gene3D" id="3.30.379.10">
    <property type="entry name" value="Chitobiase/beta-hexosaminidase domain 2-like"/>
    <property type="match status" value="1"/>
</dbReference>
<keyword evidence="7" id="KW-0326">Glycosidase</keyword>
<dbReference type="InterPro" id="IPR025705">
    <property type="entry name" value="Beta_hexosaminidase_sua/sub"/>
</dbReference>
<evidence type="ECO:0000256" key="7">
    <source>
        <dbReference type="ARBA" id="ARBA00023295"/>
    </source>
</evidence>
<comment type="catalytic activity">
    <reaction evidence="1">
        <text>Hydrolysis of terminal non-reducing N-acetyl-D-hexosamine residues in N-acetyl-beta-D-hexosaminides.</text>
        <dbReference type="EC" id="3.2.1.52"/>
    </reaction>
</comment>
<reference evidence="11 12" key="1">
    <citation type="journal article" date="2020" name="ISME J.">
        <title>Uncovering the hidden diversity of litter-decomposition mechanisms in mushroom-forming fungi.</title>
        <authorList>
            <person name="Floudas D."/>
            <person name="Bentzer J."/>
            <person name="Ahren D."/>
            <person name="Johansson T."/>
            <person name="Persson P."/>
            <person name="Tunlid A."/>
        </authorList>
    </citation>
    <scope>NUCLEOTIDE SEQUENCE [LARGE SCALE GENOMIC DNA]</scope>
    <source>
        <strain evidence="11 12">CBS 291.85</strain>
    </source>
</reference>
<dbReference type="Proteomes" id="UP000559256">
    <property type="component" value="Unassembled WGS sequence"/>
</dbReference>
<evidence type="ECO:0000256" key="2">
    <source>
        <dbReference type="ARBA" id="ARBA00006285"/>
    </source>
</evidence>
<feature type="signal peptide" evidence="8">
    <location>
        <begin position="1"/>
        <end position="22"/>
    </location>
</feature>
<gene>
    <name evidence="11" type="ORF">D9758_014191</name>
</gene>
<dbReference type="SUPFAM" id="SSF51445">
    <property type="entry name" value="(Trans)glycosidases"/>
    <property type="match status" value="1"/>
</dbReference>
<evidence type="ECO:0000313" key="11">
    <source>
        <dbReference type="EMBL" id="KAF5343330.1"/>
    </source>
</evidence>
<comment type="similarity">
    <text evidence="2">Belongs to the glycosyl hydrolase 20 family.</text>
</comment>
<evidence type="ECO:0000256" key="4">
    <source>
        <dbReference type="ARBA" id="ARBA00022729"/>
    </source>
</evidence>
<evidence type="ECO:0000256" key="3">
    <source>
        <dbReference type="ARBA" id="ARBA00012663"/>
    </source>
</evidence>
<keyword evidence="5" id="KW-0378">Hydrolase</keyword>
<dbReference type="GO" id="GO:0005975">
    <property type="term" value="P:carbohydrate metabolic process"/>
    <property type="evidence" value="ECO:0007669"/>
    <property type="project" value="InterPro"/>
</dbReference>
<dbReference type="GO" id="GO:0016020">
    <property type="term" value="C:membrane"/>
    <property type="evidence" value="ECO:0007669"/>
    <property type="project" value="TreeGrafter"/>
</dbReference>
<dbReference type="Pfam" id="PF00728">
    <property type="entry name" value="Glyco_hydro_20"/>
    <property type="match status" value="1"/>
</dbReference>
<organism evidence="11 12">
    <name type="scientific">Tetrapyrgos nigripes</name>
    <dbReference type="NCBI Taxonomy" id="182062"/>
    <lineage>
        <taxon>Eukaryota</taxon>
        <taxon>Fungi</taxon>
        <taxon>Dikarya</taxon>
        <taxon>Basidiomycota</taxon>
        <taxon>Agaricomycotina</taxon>
        <taxon>Agaricomycetes</taxon>
        <taxon>Agaricomycetidae</taxon>
        <taxon>Agaricales</taxon>
        <taxon>Marasmiineae</taxon>
        <taxon>Marasmiaceae</taxon>
        <taxon>Tetrapyrgos</taxon>
    </lineage>
</organism>
<comment type="caution">
    <text evidence="11">The sequence shown here is derived from an EMBL/GenBank/DDBJ whole genome shotgun (WGS) entry which is preliminary data.</text>
</comment>
<protein>
    <recommendedName>
        <fullName evidence="3">beta-N-acetylhexosaminidase</fullName>
        <ecNumber evidence="3">3.2.1.52</ecNumber>
    </recommendedName>
</protein>
<dbReference type="PRINTS" id="PR00738">
    <property type="entry name" value="GLHYDRLASE20"/>
</dbReference>
<evidence type="ECO:0000259" key="10">
    <source>
        <dbReference type="Pfam" id="PF14845"/>
    </source>
</evidence>
<dbReference type="InterPro" id="IPR029018">
    <property type="entry name" value="Hex-like_dom2"/>
</dbReference>
<evidence type="ECO:0000256" key="6">
    <source>
        <dbReference type="ARBA" id="ARBA00023180"/>
    </source>
</evidence>
<name>A0A8H5FN58_9AGAR</name>
<dbReference type="SUPFAM" id="SSF55545">
    <property type="entry name" value="beta-N-acetylhexosaminidase-like domain"/>
    <property type="match status" value="1"/>
</dbReference>
<evidence type="ECO:0000256" key="8">
    <source>
        <dbReference type="SAM" id="SignalP"/>
    </source>
</evidence>
<dbReference type="AlphaFoldDB" id="A0A8H5FN58"/>
<dbReference type="InterPro" id="IPR017853">
    <property type="entry name" value="GH"/>
</dbReference>
<feature type="domain" description="Beta-hexosaminidase eukaryotic type N-terminal" evidence="10">
    <location>
        <begin position="23"/>
        <end position="158"/>
    </location>
</feature>